<reference evidence="3" key="2">
    <citation type="submission" date="2025-08" db="UniProtKB">
        <authorList>
            <consortium name="RefSeq"/>
        </authorList>
    </citation>
    <scope>IDENTIFICATION</scope>
</reference>
<dbReference type="Pfam" id="PF00385">
    <property type="entry name" value="Chromo"/>
    <property type="match status" value="1"/>
</dbReference>
<protein>
    <recommendedName>
        <fullName evidence="1">Chromo domain-containing protein</fullName>
    </recommendedName>
</protein>
<dbReference type="RefSeq" id="XP_016670027.1">
    <property type="nucleotide sequence ID" value="XM_016814538.1"/>
</dbReference>
<evidence type="ECO:0000313" key="2">
    <source>
        <dbReference type="Proteomes" id="UP000818029"/>
    </source>
</evidence>
<reference evidence="2" key="1">
    <citation type="journal article" date="2020" name="Nat. Genet.">
        <title>Genomic diversifications of five Gossypium allopolyploid species and their impact on cotton improvement.</title>
        <authorList>
            <person name="Chen Z.J."/>
            <person name="Sreedasyam A."/>
            <person name="Ando A."/>
            <person name="Song Q."/>
            <person name="De Santiago L.M."/>
            <person name="Hulse-Kemp A.M."/>
            <person name="Ding M."/>
            <person name="Ye W."/>
            <person name="Kirkbride R.C."/>
            <person name="Jenkins J."/>
            <person name="Plott C."/>
            <person name="Lovell J."/>
            <person name="Lin Y.M."/>
            <person name="Vaughn R."/>
            <person name="Liu B."/>
            <person name="Simpson S."/>
            <person name="Scheffler B.E."/>
            <person name="Wen L."/>
            <person name="Saski C.A."/>
            <person name="Grover C.E."/>
            <person name="Hu G."/>
            <person name="Conover J.L."/>
            <person name="Carlson J.W."/>
            <person name="Shu S."/>
            <person name="Boston L.B."/>
            <person name="Williams M."/>
            <person name="Peterson D.G."/>
            <person name="McGee K."/>
            <person name="Jones D.C."/>
            <person name="Wendel J.F."/>
            <person name="Stelly D.M."/>
            <person name="Grimwood J."/>
            <person name="Schmutz J."/>
        </authorList>
    </citation>
    <scope>NUCLEOTIDE SEQUENCE [LARGE SCALE GENOMIC DNA]</scope>
    <source>
        <strain evidence="2">cv. TM-1</strain>
    </source>
</reference>
<name>A0A1U8HVI0_GOSHI</name>
<dbReference type="AlphaFoldDB" id="A0A1U8HVI0"/>
<dbReference type="PaxDb" id="3635-A0A1U8HVI0"/>
<gene>
    <name evidence="3" type="primary">LOC107890012</name>
</gene>
<evidence type="ECO:0000313" key="3">
    <source>
        <dbReference type="RefSeq" id="XP_016670027.1"/>
    </source>
</evidence>
<dbReference type="SUPFAM" id="SSF54160">
    <property type="entry name" value="Chromo domain-like"/>
    <property type="match status" value="1"/>
</dbReference>
<feature type="domain" description="Chromo" evidence="1">
    <location>
        <begin position="97"/>
        <end position="137"/>
    </location>
</feature>
<dbReference type="OrthoDB" id="998593at2759"/>
<dbReference type="PANTHER" id="PTHR46148">
    <property type="entry name" value="CHROMO DOMAIN-CONTAINING PROTEIN"/>
    <property type="match status" value="1"/>
</dbReference>
<dbReference type="InterPro" id="IPR023780">
    <property type="entry name" value="Chromo_domain"/>
</dbReference>
<dbReference type="KEGG" id="ghi:107890012"/>
<keyword evidence="2" id="KW-1185">Reference proteome</keyword>
<dbReference type="GeneID" id="107890012"/>
<accession>A0A1U8HVI0</accession>
<dbReference type="Proteomes" id="UP000818029">
    <property type="component" value="Chromosome A09"/>
</dbReference>
<dbReference type="Gene3D" id="2.40.50.40">
    <property type="match status" value="1"/>
</dbReference>
<organism evidence="2 3">
    <name type="scientific">Gossypium hirsutum</name>
    <name type="common">Upland cotton</name>
    <name type="synonym">Gossypium mexicanum</name>
    <dbReference type="NCBI Taxonomy" id="3635"/>
    <lineage>
        <taxon>Eukaryota</taxon>
        <taxon>Viridiplantae</taxon>
        <taxon>Streptophyta</taxon>
        <taxon>Embryophyta</taxon>
        <taxon>Tracheophyta</taxon>
        <taxon>Spermatophyta</taxon>
        <taxon>Magnoliopsida</taxon>
        <taxon>eudicotyledons</taxon>
        <taxon>Gunneridae</taxon>
        <taxon>Pentapetalae</taxon>
        <taxon>rosids</taxon>
        <taxon>malvids</taxon>
        <taxon>Malvales</taxon>
        <taxon>Malvaceae</taxon>
        <taxon>Malvoideae</taxon>
        <taxon>Gossypium</taxon>
    </lineage>
</organism>
<evidence type="ECO:0000259" key="1">
    <source>
        <dbReference type="Pfam" id="PF00385"/>
    </source>
</evidence>
<dbReference type="PANTHER" id="PTHR46148:SF44">
    <property type="entry name" value="GAG-POL POLYPROTEIN"/>
    <property type="match status" value="1"/>
</dbReference>
<sequence length="161" mass="19191">MGPELVSETEDKVRLIRDHLKAVSDRQKCYSDLKRRDIEFSVGDQVFLEVSLEKKVLLFGRKGKLSSRRYRSNPSHLLSIEEIEVRPYLTFEEKLVQILDREVKVLRRKTIPLVKVLWRNYGIEEATWEPEDSIRQQYLHLFEPGKILRLKFLLKRKVVMP</sequence>
<proteinExistence type="predicted"/>
<dbReference type="InterPro" id="IPR016197">
    <property type="entry name" value="Chromo-like_dom_sf"/>
</dbReference>